<dbReference type="Proteomes" id="UP000790347">
    <property type="component" value="Unassembled WGS sequence"/>
</dbReference>
<gene>
    <name evidence="1" type="ORF">DERF_010223</name>
</gene>
<proteinExistence type="predicted"/>
<sequence length="70" mass="7729">MILDHKCNILLSIKINENQQTNKQKNKPHGNQLHNQLICNFISKEKQKLPDSRKFILDDAGGDGGGGGSS</sequence>
<dbReference type="EMBL" id="ASGP02000004">
    <property type="protein sequence ID" value="KAH9511796.1"/>
    <property type="molecule type" value="Genomic_DNA"/>
</dbReference>
<organism evidence="1 2">
    <name type="scientific">Dermatophagoides farinae</name>
    <name type="common">American house dust mite</name>
    <dbReference type="NCBI Taxonomy" id="6954"/>
    <lineage>
        <taxon>Eukaryota</taxon>
        <taxon>Metazoa</taxon>
        <taxon>Ecdysozoa</taxon>
        <taxon>Arthropoda</taxon>
        <taxon>Chelicerata</taxon>
        <taxon>Arachnida</taxon>
        <taxon>Acari</taxon>
        <taxon>Acariformes</taxon>
        <taxon>Sarcoptiformes</taxon>
        <taxon>Astigmata</taxon>
        <taxon>Psoroptidia</taxon>
        <taxon>Analgoidea</taxon>
        <taxon>Pyroglyphidae</taxon>
        <taxon>Dermatophagoidinae</taxon>
        <taxon>Dermatophagoides</taxon>
    </lineage>
</organism>
<reference evidence="1" key="1">
    <citation type="submission" date="2013-05" db="EMBL/GenBank/DDBJ databases">
        <authorList>
            <person name="Yim A.K.Y."/>
            <person name="Chan T.F."/>
            <person name="Ji K.M."/>
            <person name="Liu X.Y."/>
            <person name="Zhou J.W."/>
            <person name="Li R.Q."/>
            <person name="Yang K.Y."/>
            <person name="Li J."/>
            <person name="Li M."/>
            <person name="Law P.T.W."/>
            <person name="Wu Y.L."/>
            <person name="Cai Z.L."/>
            <person name="Qin H."/>
            <person name="Bao Y."/>
            <person name="Leung R.K.K."/>
            <person name="Ng P.K.S."/>
            <person name="Zou J."/>
            <person name="Zhong X.J."/>
            <person name="Ran P.X."/>
            <person name="Zhong N.S."/>
            <person name="Liu Z.G."/>
            <person name="Tsui S.K.W."/>
        </authorList>
    </citation>
    <scope>NUCLEOTIDE SEQUENCE</scope>
    <source>
        <strain evidence="1">Derf</strain>
        <tissue evidence="1">Whole organism</tissue>
    </source>
</reference>
<accession>A0A922HY65</accession>
<reference evidence="1" key="2">
    <citation type="journal article" date="2022" name="Res Sq">
        <title>Comparative Genomics Reveals Insights into the Divergent Evolution of Astigmatic Mites and Household Pest Adaptations.</title>
        <authorList>
            <person name="Xiong Q."/>
            <person name="Wan A.T.-Y."/>
            <person name="Liu X.-Y."/>
            <person name="Fung C.S.-H."/>
            <person name="Xiao X."/>
            <person name="Malainual N."/>
            <person name="Hou J."/>
            <person name="Wang L."/>
            <person name="Wang M."/>
            <person name="Yang K."/>
            <person name="Cui Y."/>
            <person name="Leung E."/>
            <person name="Nong W."/>
            <person name="Shin S.-K."/>
            <person name="Au S."/>
            <person name="Jeong K.Y."/>
            <person name="Chew F.T."/>
            <person name="Hui J."/>
            <person name="Leung T.F."/>
            <person name="Tungtrongchitr A."/>
            <person name="Zhong N."/>
            <person name="Liu Z."/>
            <person name="Tsui S."/>
        </authorList>
    </citation>
    <scope>NUCLEOTIDE SEQUENCE</scope>
    <source>
        <strain evidence="1">Derf</strain>
        <tissue evidence="1">Whole organism</tissue>
    </source>
</reference>
<dbReference type="AlphaFoldDB" id="A0A922HY65"/>
<comment type="caution">
    <text evidence="1">The sequence shown here is derived from an EMBL/GenBank/DDBJ whole genome shotgun (WGS) entry which is preliminary data.</text>
</comment>
<name>A0A922HY65_DERFA</name>
<keyword evidence="2" id="KW-1185">Reference proteome</keyword>
<protein>
    <submittedName>
        <fullName evidence="1">Uncharacterized protein</fullName>
    </submittedName>
</protein>
<evidence type="ECO:0000313" key="2">
    <source>
        <dbReference type="Proteomes" id="UP000790347"/>
    </source>
</evidence>
<evidence type="ECO:0000313" key="1">
    <source>
        <dbReference type="EMBL" id="KAH9511796.1"/>
    </source>
</evidence>